<dbReference type="Proteomes" id="UP000002770">
    <property type="component" value="Unassembled WGS sequence"/>
</dbReference>
<feature type="domain" description="VOC" evidence="1">
    <location>
        <begin position="8"/>
        <end position="124"/>
    </location>
</feature>
<reference evidence="2 3" key="1">
    <citation type="journal article" date="2011" name="BMC Genomics">
        <title>Insight into cross-talk between intra-amoebal pathogens.</title>
        <authorList>
            <person name="Gimenez G."/>
            <person name="Bertelli C."/>
            <person name="Moliner C."/>
            <person name="Robert C."/>
            <person name="Raoult D."/>
            <person name="Fournier P.E."/>
            <person name="Greub G."/>
        </authorList>
    </citation>
    <scope>NUCLEOTIDE SEQUENCE [LARGE SCALE GENOMIC DNA]</scope>
    <source>
        <strain evidence="2 3">LLAP12</strain>
    </source>
</reference>
<dbReference type="HOGENOM" id="CLU_127592_2_0_6"/>
<dbReference type="AlphaFoldDB" id="G9EQ04"/>
<dbReference type="InterPro" id="IPR037523">
    <property type="entry name" value="VOC_core"/>
</dbReference>
<organism evidence="2 3">
    <name type="scientific">Legionella drancourtii LLAP12</name>
    <dbReference type="NCBI Taxonomy" id="658187"/>
    <lineage>
        <taxon>Bacteria</taxon>
        <taxon>Pseudomonadati</taxon>
        <taxon>Pseudomonadota</taxon>
        <taxon>Gammaproteobacteria</taxon>
        <taxon>Legionellales</taxon>
        <taxon>Legionellaceae</taxon>
        <taxon>Legionella</taxon>
    </lineage>
</organism>
<dbReference type="InterPro" id="IPR004360">
    <property type="entry name" value="Glyas_Fos-R_dOase_dom"/>
</dbReference>
<dbReference type="STRING" id="658187.LDG_7346"/>
<dbReference type="PANTHER" id="PTHR33993:SF14">
    <property type="entry name" value="GB|AAF24581.1"/>
    <property type="match status" value="1"/>
</dbReference>
<protein>
    <recommendedName>
        <fullName evidence="1">VOC domain-containing protein</fullName>
    </recommendedName>
</protein>
<keyword evidence="3" id="KW-1185">Reference proteome</keyword>
<proteinExistence type="predicted"/>
<dbReference type="Pfam" id="PF00903">
    <property type="entry name" value="Glyoxalase"/>
    <property type="match status" value="1"/>
</dbReference>
<dbReference type="CDD" id="cd07247">
    <property type="entry name" value="SgaA_N_like"/>
    <property type="match status" value="1"/>
</dbReference>
<evidence type="ECO:0000259" key="1">
    <source>
        <dbReference type="PROSITE" id="PS51819"/>
    </source>
</evidence>
<gene>
    <name evidence="2" type="ORF">LDG_7346</name>
</gene>
<dbReference type="PROSITE" id="PS51819">
    <property type="entry name" value="VOC"/>
    <property type="match status" value="1"/>
</dbReference>
<sequence length="130" mass="14744">MKQPIIGQFCWNELATNDVRKAKDFYAKVLGWEFKEIQSDDMTYTLIRSSDMECGGIWQIPTEQKEHIPPHWMAYILVHDVHETLEKAKKHGAAEVKGVTAAGDMGQFAIIMDPTGAHIAFWEPNNKAAK</sequence>
<dbReference type="RefSeq" id="WP_006871259.1">
    <property type="nucleotide sequence ID" value="NZ_JH413828.1"/>
</dbReference>
<dbReference type="SUPFAM" id="SSF54593">
    <property type="entry name" value="Glyoxalase/Bleomycin resistance protein/Dihydroxybiphenyl dioxygenase"/>
    <property type="match status" value="1"/>
</dbReference>
<dbReference type="PANTHER" id="PTHR33993">
    <property type="entry name" value="GLYOXALASE-RELATED"/>
    <property type="match status" value="1"/>
</dbReference>
<accession>G9EQ04</accession>
<dbReference type="Gene3D" id="3.10.180.10">
    <property type="entry name" value="2,3-Dihydroxybiphenyl 1,2-Dioxygenase, domain 1"/>
    <property type="match status" value="1"/>
</dbReference>
<evidence type="ECO:0000313" key="2">
    <source>
        <dbReference type="EMBL" id="EHL30579.1"/>
    </source>
</evidence>
<name>G9EQ04_9GAMM</name>
<dbReference type="OrthoDB" id="9793039at2"/>
<dbReference type="InterPro" id="IPR029068">
    <property type="entry name" value="Glyas_Bleomycin-R_OHBP_Dase"/>
</dbReference>
<dbReference type="eggNOG" id="COG3324">
    <property type="taxonomic scope" value="Bacteria"/>
</dbReference>
<dbReference type="InterPro" id="IPR052164">
    <property type="entry name" value="Anthracycline_SecMetBiosynth"/>
</dbReference>
<evidence type="ECO:0000313" key="3">
    <source>
        <dbReference type="Proteomes" id="UP000002770"/>
    </source>
</evidence>
<dbReference type="EMBL" id="JH413828">
    <property type="protein sequence ID" value="EHL30579.1"/>
    <property type="molecule type" value="Genomic_DNA"/>
</dbReference>
<dbReference type="InParanoid" id="G9EQ04"/>